<protein>
    <submittedName>
        <fullName evidence="3">Uncharacterized protein</fullName>
    </submittedName>
</protein>
<dbReference type="Proteomes" id="UP001611339">
    <property type="component" value="Unassembled WGS sequence"/>
</dbReference>
<feature type="transmembrane region" description="Helical" evidence="2">
    <location>
        <begin position="84"/>
        <end position="106"/>
    </location>
</feature>
<evidence type="ECO:0000256" key="1">
    <source>
        <dbReference type="SAM" id="MobiDB-lite"/>
    </source>
</evidence>
<gene>
    <name evidence="3" type="ORF">ACH407_18215</name>
</gene>
<feature type="compositionally biased region" description="Pro residues" evidence="1">
    <location>
        <begin position="47"/>
        <end position="56"/>
    </location>
</feature>
<accession>A0ABW7U764</accession>
<keyword evidence="2" id="KW-0472">Membrane</keyword>
<evidence type="ECO:0000313" key="3">
    <source>
        <dbReference type="EMBL" id="MFI1715491.1"/>
    </source>
</evidence>
<keyword evidence="2" id="KW-0812">Transmembrane</keyword>
<feature type="compositionally biased region" description="Basic and acidic residues" evidence="1">
    <location>
        <begin position="151"/>
        <end position="160"/>
    </location>
</feature>
<dbReference type="RefSeq" id="WP_398710173.1">
    <property type="nucleotide sequence ID" value="NZ_JBIRUI010000007.1"/>
</dbReference>
<feature type="region of interest" description="Disordered" evidence="1">
    <location>
        <begin position="111"/>
        <end position="161"/>
    </location>
</feature>
<feature type="compositionally biased region" description="Low complexity" evidence="1">
    <location>
        <begin position="1"/>
        <end position="17"/>
    </location>
</feature>
<proteinExistence type="predicted"/>
<evidence type="ECO:0000313" key="4">
    <source>
        <dbReference type="Proteomes" id="UP001611339"/>
    </source>
</evidence>
<comment type="caution">
    <text evidence="3">The sequence shown here is derived from an EMBL/GenBank/DDBJ whole genome shotgun (WGS) entry which is preliminary data.</text>
</comment>
<organism evidence="3 4">
    <name type="scientific">Streptomyces litmocidini</name>
    <dbReference type="NCBI Taxonomy" id="67318"/>
    <lineage>
        <taxon>Bacteria</taxon>
        <taxon>Bacillati</taxon>
        <taxon>Actinomycetota</taxon>
        <taxon>Actinomycetes</taxon>
        <taxon>Kitasatosporales</taxon>
        <taxon>Streptomycetaceae</taxon>
        <taxon>Streptomyces</taxon>
    </lineage>
</organism>
<keyword evidence="4" id="KW-1185">Reference proteome</keyword>
<dbReference type="EMBL" id="JBIRUI010000007">
    <property type="protein sequence ID" value="MFI1715491.1"/>
    <property type="molecule type" value="Genomic_DNA"/>
</dbReference>
<name>A0ABW7U764_9ACTN</name>
<reference evidence="3 4" key="1">
    <citation type="submission" date="2024-10" db="EMBL/GenBank/DDBJ databases">
        <title>The Natural Products Discovery Center: Release of the First 8490 Sequenced Strains for Exploring Actinobacteria Biosynthetic Diversity.</title>
        <authorList>
            <person name="Kalkreuter E."/>
            <person name="Kautsar S.A."/>
            <person name="Yang D."/>
            <person name="Bader C.D."/>
            <person name="Teijaro C.N."/>
            <person name="Fluegel L."/>
            <person name="Davis C.M."/>
            <person name="Simpson J.R."/>
            <person name="Lauterbach L."/>
            <person name="Steele A.D."/>
            <person name="Gui C."/>
            <person name="Meng S."/>
            <person name="Li G."/>
            <person name="Viehrig K."/>
            <person name="Ye F."/>
            <person name="Su P."/>
            <person name="Kiefer A.F."/>
            <person name="Nichols A."/>
            <person name="Cepeda A.J."/>
            <person name="Yan W."/>
            <person name="Fan B."/>
            <person name="Jiang Y."/>
            <person name="Adhikari A."/>
            <person name="Zheng C.-J."/>
            <person name="Schuster L."/>
            <person name="Cowan T.M."/>
            <person name="Smanski M.J."/>
            <person name="Chevrette M.G."/>
            <person name="De Carvalho L.P.S."/>
            <person name="Shen B."/>
        </authorList>
    </citation>
    <scope>NUCLEOTIDE SEQUENCE [LARGE SCALE GENOMIC DNA]</scope>
    <source>
        <strain evidence="3 4">NPDC020602</strain>
    </source>
</reference>
<feature type="region of interest" description="Disordered" evidence="1">
    <location>
        <begin position="1"/>
        <end position="74"/>
    </location>
</feature>
<keyword evidence="2" id="KW-1133">Transmembrane helix</keyword>
<evidence type="ECO:0000256" key="2">
    <source>
        <dbReference type="SAM" id="Phobius"/>
    </source>
</evidence>
<sequence>MSFGGPQWPQEPQQQGQQGYGQQPGYGYPPQQGQGQGQQSGYGYPHPQQPAQPNPFPGAQGSTDTPDWSALADASASRGRRKRLLLIAGGVLATVAVGAIVATAVVSTNKKNDEAKNGPVPTGTVSPTDAPTPEPTFSSVAPPPPPNPKDYISDPKKDKAPLSAEGLFPGKKMSMNGRAYQKGATSATTNCAAVTQGGLGGVLTRNGCQRVLRATYVKDGVAITVGVAVFPSEAAAQKAKDQATGGVAPLTGAGVGDFCHATVCLRRSNAIGRYAYFTQAGFADGRKVTKADKPVFQASDDLGTFAFNQIYARGRAQASAAAGAPGE</sequence>